<evidence type="ECO:0000313" key="3">
    <source>
        <dbReference type="EMBL" id="QPD04152.1"/>
    </source>
</evidence>
<reference evidence="3 4" key="1">
    <citation type="journal article" date="2020" name="ISME J.">
        <title>Enrichment and physiological characterization of a novel comammox Nitrospira indicates ammonium inhibition of complete nitrification.</title>
        <authorList>
            <person name="Sakoula D."/>
            <person name="Koch H."/>
            <person name="Frank J."/>
            <person name="Jetten M.S.M."/>
            <person name="van Kessel M.A.H.J."/>
            <person name="Lucker S."/>
        </authorList>
    </citation>
    <scope>NUCLEOTIDE SEQUENCE [LARGE SCALE GENOMIC DNA]</scope>
    <source>
        <strain evidence="3">Comreactor17</strain>
    </source>
</reference>
<proteinExistence type="inferred from homology"/>
<dbReference type="InterPro" id="IPR006321">
    <property type="entry name" value="PilT/PilU"/>
</dbReference>
<dbReference type="GO" id="GO:0016887">
    <property type="term" value="F:ATP hydrolysis activity"/>
    <property type="evidence" value="ECO:0007669"/>
    <property type="project" value="InterPro"/>
</dbReference>
<protein>
    <submittedName>
        <fullName evidence="3">Twitching mobility protein</fullName>
    </submittedName>
</protein>
<feature type="domain" description="Bacterial type II secretion system protein E" evidence="2">
    <location>
        <begin position="193"/>
        <end position="207"/>
    </location>
</feature>
<dbReference type="PANTHER" id="PTHR30486">
    <property type="entry name" value="TWITCHING MOTILITY PROTEIN PILT"/>
    <property type="match status" value="1"/>
</dbReference>
<dbReference type="InterPro" id="IPR027417">
    <property type="entry name" value="P-loop_NTPase"/>
</dbReference>
<organism evidence="3 4">
    <name type="scientific">Candidatus Nitrospira kreftii</name>
    <dbReference type="NCBI Taxonomy" id="2652173"/>
    <lineage>
        <taxon>Bacteria</taxon>
        <taxon>Pseudomonadati</taxon>
        <taxon>Nitrospirota</taxon>
        <taxon>Nitrospiria</taxon>
        <taxon>Nitrospirales</taxon>
        <taxon>Nitrospiraceae</taxon>
        <taxon>Nitrospira</taxon>
    </lineage>
</organism>
<dbReference type="NCBIfam" id="TIGR01420">
    <property type="entry name" value="pilT_fam"/>
    <property type="match status" value="1"/>
</dbReference>
<dbReference type="PROSITE" id="PS00662">
    <property type="entry name" value="T2SP_E"/>
    <property type="match status" value="1"/>
</dbReference>
<dbReference type="Pfam" id="PF00437">
    <property type="entry name" value="T2SSE"/>
    <property type="match status" value="1"/>
</dbReference>
<dbReference type="PANTHER" id="PTHR30486:SF12">
    <property type="entry name" value="TYPE IV PILUS ATPASE PILU"/>
    <property type="match status" value="1"/>
</dbReference>
<evidence type="ECO:0000313" key="4">
    <source>
        <dbReference type="Proteomes" id="UP000593737"/>
    </source>
</evidence>
<dbReference type="Gene3D" id="3.30.450.90">
    <property type="match status" value="1"/>
</dbReference>
<dbReference type="GO" id="GO:0005524">
    <property type="term" value="F:ATP binding"/>
    <property type="evidence" value="ECO:0007669"/>
    <property type="project" value="InterPro"/>
</dbReference>
<dbReference type="SUPFAM" id="SSF52540">
    <property type="entry name" value="P-loop containing nucleoside triphosphate hydrolases"/>
    <property type="match status" value="1"/>
</dbReference>
<name>A0A7S8FE11_9BACT</name>
<sequence length="391" mass="43894">MDVRSLLKVMVDQESSDLYLTVDAPPIYRIHGLTQQTDASPFTNEQLEALALALMRGQQRSEFEEKMEMNLALYYKELGRFRVNIFRQKGNVGLVFRHIKAEIQTVEQLQLPPIIKDIAMTKRGLVLVVGATGSGKSTSLAAMIDHRNTIHQGHIITVEDPIEFVHQHKKSIITQREVGFDTLTFQNALKNTLRQAPDVILIGEVRDTETMEAAITFAETGHLCIGTLHSNNANQAIERIMNFFPVERHAQIYLQLSLNLRAIISQRLIPSVDGRRVPALEIMLDTPRIKDLIKKAEVDILKEAMEQGVDEGCQTFDYVLFQLYKANKITLEQALINADSANNLRLKIKLEGLKGDDAVNALLDKQMGAQETDAFKIQGAGSGNVTPIRKR</sequence>
<dbReference type="InterPro" id="IPR001482">
    <property type="entry name" value="T2SS/T4SS_dom"/>
</dbReference>
<dbReference type="Proteomes" id="UP000593737">
    <property type="component" value="Chromosome"/>
</dbReference>
<accession>A0A7S8FE11</accession>
<evidence type="ECO:0000256" key="1">
    <source>
        <dbReference type="ARBA" id="ARBA00006611"/>
    </source>
</evidence>
<dbReference type="AlphaFoldDB" id="A0A7S8FE11"/>
<evidence type="ECO:0000259" key="2">
    <source>
        <dbReference type="PROSITE" id="PS00662"/>
    </source>
</evidence>
<dbReference type="KEGG" id="nkf:Nkreftii_001926"/>
<dbReference type="EMBL" id="CP047423">
    <property type="protein sequence ID" value="QPD04152.1"/>
    <property type="molecule type" value="Genomic_DNA"/>
</dbReference>
<dbReference type="InterPro" id="IPR050921">
    <property type="entry name" value="T4SS_GSP_E_ATPase"/>
</dbReference>
<gene>
    <name evidence="3" type="ORF">Nkreftii_001926</name>
</gene>
<comment type="similarity">
    <text evidence="1">Belongs to the GSP E family.</text>
</comment>
<dbReference type="CDD" id="cd01131">
    <property type="entry name" value="PilT"/>
    <property type="match status" value="1"/>
</dbReference>
<dbReference type="Gene3D" id="3.40.50.300">
    <property type="entry name" value="P-loop containing nucleotide triphosphate hydrolases"/>
    <property type="match status" value="1"/>
</dbReference>